<dbReference type="Pfam" id="PF21678">
    <property type="entry name" value="Csf1_N"/>
    <property type="match status" value="1"/>
</dbReference>
<reference evidence="4 5" key="1">
    <citation type="submission" date="2019-02" db="EMBL/GenBank/DDBJ databases">
        <title>Genome sequencing of the rare red list fungi Bondarzewia mesenterica.</title>
        <authorList>
            <person name="Buettner E."/>
            <person name="Kellner H."/>
        </authorList>
    </citation>
    <scope>NUCLEOTIDE SEQUENCE [LARGE SCALE GENOMIC DNA]</scope>
    <source>
        <strain evidence="4 5">DSM 108281</strain>
    </source>
</reference>
<evidence type="ECO:0000256" key="2">
    <source>
        <dbReference type="SAM" id="Phobius"/>
    </source>
</evidence>
<gene>
    <name evidence="4" type="ORF">EW146_g951</name>
</gene>
<keyword evidence="2" id="KW-1133">Transmembrane helix</keyword>
<feature type="compositionally biased region" description="Low complexity" evidence="1">
    <location>
        <begin position="1147"/>
        <end position="1157"/>
    </location>
</feature>
<dbReference type="PANTHER" id="PTHR32085">
    <property type="entry name" value="PROTEIN CSF1"/>
    <property type="match status" value="1"/>
</dbReference>
<feature type="region of interest" description="Disordered" evidence="1">
    <location>
        <begin position="3172"/>
        <end position="3213"/>
    </location>
</feature>
<protein>
    <recommendedName>
        <fullName evidence="3">Csf1 N-terminal domain-containing protein</fullName>
    </recommendedName>
</protein>
<evidence type="ECO:0000313" key="4">
    <source>
        <dbReference type="EMBL" id="THH20420.1"/>
    </source>
</evidence>
<keyword evidence="2" id="KW-0472">Membrane</keyword>
<evidence type="ECO:0000313" key="5">
    <source>
        <dbReference type="Proteomes" id="UP000310158"/>
    </source>
</evidence>
<dbReference type="InterPro" id="IPR029636">
    <property type="entry name" value="Csf1"/>
</dbReference>
<name>A0A4S4MBN2_9AGAM</name>
<feature type="compositionally biased region" description="Polar residues" evidence="1">
    <location>
        <begin position="1159"/>
        <end position="1168"/>
    </location>
</feature>
<dbReference type="OrthoDB" id="10051416at2759"/>
<comment type="caution">
    <text evidence="4">The sequence shown here is derived from an EMBL/GenBank/DDBJ whole genome shotgun (WGS) entry which is preliminary data.</text>
</comment>
<feature type="compositionally biased region" description="Polar residues" evidence="1">
    <location>
        <begin position="2512"/>
        <end position="2527"/>
    </location>
</feature>
<feature type="region of interest" description="Disordered" evidence="1">
    <location>
        <begin position="2495"/>
        <end position="2527"/>
    </location>
</feature>
<feature type="transmembrane region" description="Helical" evidence="2">
    <location>
        <begin position="47"/>
        <end position="65"/>
    </location>
</feature>
<dbReference type="GO" id="GO:0006113">
    <property type="term" value="P:fermentation"/>
    <property type="evidence" value="ECO:0007669"/>
    <property type="project" value="InterPro"/>
</dbReference>
<accession>A0A4S4MBN2</accession>
<feature type="compositionally biased region" description="Polar residues" evidence="1">
    <location>
        <begin position="1217"/>
        <end position="1241"/>
    </location>
</feature>
<feature type="region of interest" description="Disordered" evidence="1">
    <location>
        <begin position="149"/>
        <end position="170"/>
    </location>
</feature>
<feature type="compositionally biased region" description="Basic and acidic residues" evidence="1">
    <location>
        <begin position="1305"/>
        <end position="1318"/>
    </location>
</feature>
<feature type="compositionally biased region" description="Polar residues" evidence="1">
    <location>
        <begin position="3146"/>
        <end position="3156"/>
    </location>
</feature>
<feature type="region of interest" description="Disordered" evidence="1">
    <location>
        <begin position="1145"/>
        <end position="1241"/>
    </location>
</feature>
<dbReference type="GO" id="GO:0016020">
    <property type="term" value="C:membrane"/>
    <property type="evidence" value="ECO:0007669"/>
    <property type="project" value="InterPro"/>
</dbReference>
<proteinExistence type="predicted"/>
<dbReference type="PANTHER" id="PTHR32085:SF3">
    <property type="entry name" value="PROTEIN CSF1"/>
    <property type="match status" value="1"/>
</dbReference>
<feature type="region of interest" description="Disordered" evidence="1">
    <location>
        <begin position="3096"/>
        <end position="3159"/>
    </location>
</feature>
<feature type="compositionally biased region" description="Polar residues" evidence="1">
    <location>
        <begin position="3172"/>
        <end position="3212"/>
    </location>
</feature>
<sequence length="3289" mass="368023">MDFLFLIVVIIIVIASLLFLFFWNRFLGLLVSVILRLTYWKQGGASIWVTIGSIHFSLLAGRILYKDVYYHSSSQTIRIVKGQVSWRYWIRAPTLEEDLHAHAWDGEGVGGKDAFESSCRINIVVEGLEWFIYNRTAAYDNIISQMAKDDTPQGRSRSFSAGEQGPVHSKSSFGVDTDALYPPLTRTSTIPLKLKTPRFIHNISERIRTQLPNLDPKTMFPISFEGSKGAILCGNASTPSILVAEFRYAKGVFGIVPAKSKYDLYKQILNLKFNNASIRFAENDKYLKSMTVIGKNLHEHIANTPSFFYRISRSLSFSSFAKLWRHVKLKNFMYALMDSAKPKNTGAFNHPSSFRGRRKLPKSAEAEKQDYSEVEYAIERQILEAPALELSYYADAVGVVPADQRIVESEGCDVGNGDVSPEWGLDLVVHEGFLRYGPWADRQRVELQRTFFPMAYQDIPQTAYLRPGKNRIWTTLRVFVELRAGTTLYIPFREASKVGCNFLLFLFIRLHLCSSVFRYQDWQWEEHSEHPRPKKREAAYINFKAGDDSTISFLLPMVAGPDGYEPLLEVHLDTVVVSTSLNDIRLLMAESCRVQGGMHNPLKWNTDRLWRFGIFLRQPVLYLLRDHINMLTDLSKDWTSGPPSDYFTWVPMRYAIDLDLRNYEINTYVNDHNIIDKPLIRDENALLTLRGAVLRNEELIRSDRFRPPSNTIPFTIDAPDVEVSLTLPRWNTHRLHATEPTTKLGCIGHLRLEASYHYFADIRPDNIEQLRLNFFIKDVVFKCLGWSIRHLMILRDNYFGSFTHFSTLNEYLEKRRNGIAVGDPVELKYRPGKANMLQVELQLDLQRFLVIFPAGIPGYETYNPLPDQDPKDVSIGACAKFMIPDVQLQLRTHDYYMEMVLNGGIISGSIQAVCSERSLFEQPWSSHTKEAFIIDGLDIIANRLFGPQPRTSTYVCIWEISIGDIKGMLSVFEARVLQAAMDAFSLNFSDVLNAPAAEYAIPLDPDVTFMKVKLESVDLTLSSARVAIQASLPQGLSLERNDLAGNHYRKVTSLRLIEVQVRCLHRYGRRDRWIEVATLSLDGFADIYSCPPGWRQSANAQRDFVMEQDALTGRTQLLYPTQAKQGRRFTGNGIYTSVLRLPRPKRAANADAAPKARQTQDSDSQYPTDLTKPTPFSHRRFASDSEGEDTYMETDRDLRLASARPSLLKPAAHVDNESMSSGDESDNADLTTEGYSESGWSDSENGKFLGWCLSQPSLNTPSDTDDEFMDQPMVDEYANLSRHYVFLAKRPSAWGDAPFVLTRDCRPPHTHQGAREESPATIGPDQGLQWHIDVEAPDECDTTIIRLTSQAIDVWLTPLIPSVVHQIMEETSVQAMGPEFRMDSVMADHIRSFDSTSKADKSTVIGAALAAIRIRILQFTPAIREEATGMPPQNLKDASPPLAQDLTTVDVAIDNWEIQGQIIQRGGETRQSITTFMDCIGIVLRASDPTTSRRGFFRDASRPVLEFSLSNVEVLSTPNSIACSWCDLVVALDHVAPHYILLSVLAHRGPVLQALKAHKLARQHEIHGAQLRVRQVLKWSSDHAVVDPLSTIQPLYLIQSGRPHELRADTTFKILFFLRNTLRFLDPVERQNIRQLKPEDNPAVTLEETIGLLQGQLTSLAVDADGEGPNLSDVKILTTLFPVADPASLRLRKRLNDVLPTKKGQVSPTSKQPLRDCQDVLFCDVTIFLGRFRLQAAAEKLIVVFGLSGLTLISSAYLRKPQERFDISTNLSIILDSVSLKARSSPEGQNPTARDALASIVVNRIKTNGVARHDPLLNPTIRGMLSVDDARLSVPRSAIHLFRFIVGWRADYLPGIEGMVHALLSEVREKPGPPRSSRTTASKKSPTIQFQAFISSLKVSLHVMPGTWLSWEVFDVVTYLRFSLTSVRKLSRFFGLRLASQRISISAVEGVSIEPSSTERVKLDLPWMAVTGQLEDNGVHAATYIGVFHVTVKPSHWDTLLSVQQKFGQDFNDLILFIEDARRKRPVPVLKEKASSSKSLFHTVSLKVKGFRVGLEGHSSTAFLECQDIEGGMNSDDGTLWHLNVTGLALSLAPHVGKYADESTFSRNHRSAFVIIDFTFRVGHLRNEEKTLQIVVSKIHAVMQPSSIGEIGDFMDHLQAEVLVRQEERARELAGFKEKTRSIMRTFDVKPKDTSADNRSSWDTDYDITFTVKNIGAAFPLAFDQNLELPQQRTTDHVAVGAFLFSIKSLSFGAKCSGSGQATMHGFSFQFVDRFRQSIPADFSGENHQTRNRLIYPEMTAHLRTERFASSRRMRIGANVSGFILDLDPSIADHIFSLIDVYREGKERVAKLASNIPRNPAAQNLQQKVESIATETQHKTLPTSNVLLSLVFLSGRLRMFSGSTGNTLRPSLGRERTKERLVEKTDTFDLPVVSVWGEYRATPASRKLSDAKEADPSSLILKTTIHSSENTLRPTMLPFLSGLVSHVEVRMRKASWRDSHSSTTSTHDLVPTVSSEPGATPHSESGASMQVTFSLRIDQSRLQLTCQPDVNVVAGINWDSGGFVMNISPGARQVSLMGNVGGLTIGLKHGFLSEDCVRLDARDLAFSMTFAKVDQDSGKTIGTVSVVMDTEVAGVVRFSRLQDVLCFKAVWLDRIPVYSGQNAAAATSTKIIPAVSPGGAPSKQELTTAVLVRVRRVAVDVDLGQSITSISFNLQDVSLRSKLQDVSSELYLAVGDLRMLAVGNVSGKAHIPTFFFQTIRRTDIGRIDVPSTSKMLDLSLRTGVLDLVLESDYQKILQLWAEPFEISVFDDWSQISPDISVMDRHLRLSFIVSGTDLVAAATVGTIPKLVSYARKFGANLQAQREGATRESRAYSITQSPKPDNPLSSVANAMLVSARSRLKEAENNMTYIVRQQMKFQLNSLRLVVFPRTMSDVEMAHFIVRDVHAILERVVEAETLPARRELRLSFSSITTSRFSQLNHALLANEVVADLRVWLDALMKKVAEAIIFDLPAMHMFMRTDEIDGENTKTIEYDFVSQFDRKKGIKDQEDIYITLNVALYSWLTVLRKNLARQMDQVQSNSDWKVGVTPIASPVVPRKKTVEPSMPPPEFGLKDAGTTGTAPRPRSPAPPSALLLSPPSPVKAIAKSTSPMGQPNIESDADALGPAIILDSSQKPSTQDSVSALPVSQISSPTPLTGPSASISPAARTSSMQPGVVYHARDRHIERLNMRQLGEATPDVMHPFFMKKAGFNLEDSLPQYVHEYATMPIDEITRALLKLYSKQLDAPERH</sequence>
<feature type="region of interest" description="Disordered" evidence="1">
    <location>
        <begin position="1305"/>
        <end position="1324"/>
    </location>
</feature>
<feature type="transmembrane region" description="Helical" evidence="2">
    <location>
        <begin position="6"/>
        <end position="35"/>
    </location>
</feature>
<keyword evidence="5" id="KW-1185">Reference proteome</keyword>
<feature type="domain" description="Csf1 N-terminal" evidence="3">
    <location>
        <begin position="18"/>
        <end position="814"/>
    </location>
</feature>
<dbReference type="EMBL" id="SGPL01000022">
    <property type="protein sequence ID" value="THH20420.1"/>
    <property type="molecule type" value="Genomic_DNA"/>
</dbReference>
<dbReference type="Proteomes" id="UP000310158">
    <property type="component" value="Unassembled WGS sequence"/>
</dbReference>
<evidence type="ECO:0000259" key="3">
    <source>
        <dbReference type="Pfam" id="PF21678"/>
    </source>
</evidence>
<evidence type="ECO:0000256" key="1">
    <source>
        <dbReference type="SAM" id="MobiDB-lite"/>
    </source>
</evidence>
<organism evidence="4 5">
    <name type="scientific">Bondarzewia mesenterica</name>
    <dbReference type="NCBI Taxonomy" id="1095465"/>
    <lineage>
        <taxon>Eukaryota</taxon>
        <taxon>Fungi</taxon>
        <taxon>Dikarya</taxon>
        <taxon>Basidiomycota</taxon>
        <taxon>Agaricomycotina</taxon>
        <taxon>Agaricomycetes</taxon>
        <taxon>Russulales</taxon>
        <taxon>Bondarzewiaceae</taxon>
        <taxon>Bondarzewia</taxon>
    </lineage>
</organism>
<dbReference type="InterPro" id="IPR048636">
    <property type="entry name" value="Csf1_N"/>
</dbReference>
<keyword evidence="2" id="KW-0812">Transmembrane</keyword>